<dbReference type="AlphaFoldDB" id="A0A8H2DIB5"/>
<feature type="compositionally biased region" description="Basic and acidic residues" evidence="1">
    <location>
        <begin position="121"/>
        <end position="130"/>
    </location>
</feature>
<organism evidence="2 3">
    <name type="scientific">Orbilia oligospora</name>
    <name type="common">Nematode-trapping fungus</name>
    <name type="synonym">Arthrobotrys oligospora</name>
    <dbReference type="NCBI Taxonomy" id="2813651"/>
    <lineage>
        <taxon>Eukaryota</taxon>
        <taxon>Fungi</taxon>
        <taxon>Dikarya</taxon>
        <taxon>Ascomycota</taxon>
        <taxon>Pezizomycotina</taxon>
        <taxon>Orbiliomycetes</taxon>
        <taxon>Orbiliales</taxon>
        <taxon>Orbiliaceae</taxon>
        <taxon>Orbilia</taxon>
    </lineage>
</organism>
<evidence type="ECO:0000256" key="1">
    <source>
        <dbReference type="SAM" id="MobiDB-lite"/>
    </source>
</evidence>
<reference evidence="2 3" key="1">
    <citation type="submission" date="2019-03" db="EMBL/GenBank/DDBJ databases">
        <title>Nematode-trapping fungi genome.</title>
        <authorList>
            <person name="Vidal-Diez De Ulzurrun G."/>
        </authorList>
    </citation>
    <scope>NUCLEOTIDE SEQUENCE [LARGE SCALE GENOMIC DNA]</scope>
    <source>
        <strain evidence="2 3">TWF154</strain>
    </source>
</reference>
<sequence length="151" mass="16848">MVRVKVSTKIYSRDQISGHLTLRAAQDGKDLTPSPPQFTPQSFIFPHPFQLVPSSPSSSPLPPLPPPSTLRENHIKLPSSPQLSKNSFLPPRMAPKNPKEPVDPPVQSSSQESKVTRVYIRPREGREKHPTATTQLDKIRFFLGHCKTRAA</sequence>
<dbReference type="EMBL" id="SOZJ01000010">
    <property type="protein sequence ID" value="TGJ62300.1"/>
    <property type="molecule type" value="Genomic_DNA"/>
</dbReference>
<protein>
    <submittedName>
        <fullName evidence="2">Uncharacterized protein</fullName>
    </submittedName>
</protein>
<name>A0A8H2DIB5_ORBOL</name>
<evidence type="ECO:0000313" key="3">
    <source>
        <dbReference type="Proteomes" id="UP000297595"/>
    </source>
</evidence>
<proteinExistence type="predicted"/>
<accession>A0A8H2DIB5</accession>
<dbReference type="Proteomes" id="UP000297595">
    <property type="component" value="Unassembled WGS sequence"/>
</dbReference>
<feature type="region of interest" description="Disordered" evidence="1">
    <location>
        <begin position="24"/>
        <end position="133"/>
    </location>
</feature>
<gene>
    <name evidence="2" type="ORF">EYR41_002279</name>
</gene>
<evidence type="ECO:0000313" key="2">
    <source>
        <dbReference type="EMBL" id="TGJ62300.1"/>
    </source>
</evidence>
<feature type="compositionally biased region" description="Pro residues" evidence="1">
    <location>
        <begin position="59"/>
        <end position="68"/>
    </location>
</feature>
<comment type="caution">
    <text evidence="2">The sequence shown here is derived from an EMBL/GenBank/DDBJ whole genome shotgun (WGS) entry which is preliminary data.</text>
</comment>